<dbReference type="EC" id="2.4.1.-" evidence="3"/>
<dbReference type="SUPFAM" id="SSF53448">
    <property type="entry name" value="Nucleotide-diphospho-sugar transferases"/>
    <property type="match status" value="1"/>
</dbReference>
<evidence type="ECO:0000256" key="1">
    <source>
        <dbReference type="SAM" id="MobiDB-lite"/>
    </source>
</evidence>
<gene>
    <name evidence="3" type="primary">ppm1</name>
    <name evidence="3" type="ORF">MAMT_00139</name>
</gene>
<sequence length="279" mass="30525">MSRQKPRALVLIPSYNTGAKLLETVEEARRFWQPVWVVIDGSNDGSEGRLRQRAEADPGFRVFSLSRNQGKGAAILRGLREATRSGFTHALTMDADGQHPASAIPQFLAASAASPDAMVLGLPIFDRSAPPARVGGRKISNWLAGVQTVGGGVGDVLFGFRVYPIAPLLEIMESCRTMRRFDFDPEAVVRLYWRGVPPIQLPVPVRYFTRQEGGVSQFRYVRDNFLLARMHLRLLCGALPRLLRRGLPCCFGTHPTSPSGAKPREDLGPRGAGGAPRGP</sequence>
<dbReference type="OrthoDB" id="9804335at2"/>
<organism evidence="3 4">
    <name type="scientific">Methylacidimicrobium tartarophylax</name>
    <dbReference type="NCBI Taxonomy" id="1041768"/>
    <lineage>
        <taxon>Bacteria</taxon>
        <taxon>Pseudomonadati</taxon>
        <taxon>Verrucomicrobiota</taxon>
        <taxon>Methylacidimicrobium</taxon>
    </lineage>
</organism>
<dbReference type="Proteomes" id="UP000334923">
    <property type="component" value="Unassembled WGS sequence"/>
</dbReference>
<dbReference type="InterPro" id="IPR050256">
    <property type="entry name" value="Glycosyltransferase_2"/>
</dbReference>
<keyword evidence="3" id="KW-0328">Glycosyltransferase</keyword>
<dbReference type="PANTHER" id="PTHR48090:SF7">
    <property type="entry name" value="RFBJ PROTEIN"/>
    <property type="match status" value="1"/>
</dbReference>
<dbReference type="PANTHER" id="PTHR48090">
    <property type="entry name" value="UNDECAPRENYL-PHOSPHATE 4-DEOXY-4-FORMAMIDO-L-ARABINOSE TRANSFERASE-RELATED"/>
    <property type="match status" value="1"/>
</dbReference>
<name>A0A5E6M6E8_9BACT</name>
<dbReference type="Pfam" id="PF00535">
    <property type="entry name" value="Glycos_transf_2"/>
    <property type="match status" value="1"/>
</dbReference>
<dbReference type="EMBL" id="CABFVA020000004">
    <property type="protein sequence ID" value="VVM04509.1"/>
    <property type="molecule type" value="Genomic_DNA"/>
</dbReference>
<evidence type="ECO:0000313" key="3">
    <source>
        <dbReference type="EMBL" id="VVM04509.1"/>
    </source>
</evidence>
<evidence type="ECO:0000259" key="2">
    <source>
        <dbReference type="Pfam" id="PF00535"/>
    </source>
</evidence>
<dbReference type="InterPro" id="IPR029044">
    <property type="entry name" value="Nucleotide-diphossugar_trans"/>
</dbReference>
<protein>
    <submittedName>
        <fullName evidence="3">Polyprenol monophosphomannose synthase</fullName>
        <ecNumber evidence="3">2.4.1.-</ecNumber>
    </submittedName>
</protein>
<dbReference type="GO" id="GO:0016757">
    <property type="term" value="F:glycosyltransferase activity"/>
    <property type="evidence" value="ECO:0007669"/>
    <property type="project" value="UniProtKB-KW"/>
</dbReference>
<reference evidence="3 4" key="1">
    <citation type="submission" date="2019-09" db="EMBL/GenBank/DDBJ databases">
        <authorList>
            <person name="Cremers G."/>
        </authorList>
    </citation>
    <scope>NUCLEOTIDE SEQUENCE [LARGE SCALE GENOMIC DNA]</scope>
    <source>
        <strain evidence="3">4A</strain>
    </source>
</reference>
<dbReference type="RefSeq" id="WP_142659024.1">
    <property type="nucleotide sequence ID" value="NZ_CABFVA020000004.1"/>
</dbReference>
<feature type="domain" description="Glycosyltransferase 2-like" evidence="2">
    <location>
        <begin position="10"/>
        <end position="128"/>
    </location>
</feature>
<dbReference type="Gene3D" id="3.90.550.10">
    <property type="entry name" value="Spore Coat Polysaccharide Biosynthesis Protein SpsA, Chain A"/>
    <property type="match status" value="1"/>
</dbReference>
<keyword evidence="3" id="KW-0808">Transferase</keyword>
<dbReference type="AlphaFoldDB" id="A0A5E6M6E8"/>
<evidence type="ECO:0000313" key="4">
    <source>
        <dbReference type="Proteomes" id="UP000334923"/>
    </source>
</evidence>
<dbReference type="InterPro" id="IPR001173">
    <property type="entry name" value="Glyco_trans_2-like"/>
</dbReference>
<proteinExistence type="predicted"/>
<dbReference type="CDD" id="cd04179">
    <property type="entry name" value="DPM_DPG-synthase_like"/>
    <property type="match status" value="1"/>
</dbReference>
<keyword evidence="4" id="KW-1185">Reference proteome</keyword>
<accession>A0A5E6M6E8</accession>
<feature type="compositionally biased region" description="Gly residues" evidence="1">
    <location>
        <begin position="270"/>
        <end position="279"/>
    </location>
</feature>
<feature type="region of interest" description="Disordered" evidence="1">
    <location>
        <begin position="254"/>
        <end position="279"/>
    </location>
</feature>